<name>A0A0F9IS75_9ZZZZ</name>
<dbReference type="AlphaFoldDB" id="A0A0F9IS75"/>
<accession>A0A0F9IS75</accession>
<comment type="caution">
    <text evidence="1">The sequence shown here is derived from an EMBL/GenBank/DDBJ whole genome shotgun (WGS) entry which is preliminary data.</text>
</comment>
<organism evidence="1">
    <name type="scientific">marine sediment metagenome</name>
    <dbReference type="NCBI Taxonomy" id="412755"/>
    <lineage>
        <taxon>unclassified sequences</taxon>
        <taxon>metagenomes</taxon>
        <taxon>ecological metagenomes</taxon>
    </lineage>
</organism>
<feature type="non-terminal residue" evidence="1">
    <location>
        <position position="1"/>
    </location>
</feature>
<dbReference type="EMBL" id="LAZR01020134">
    <property type="protein sequence ID" value="KKL89992.1"/>
    <property type="molecule type" value="Genomic_DNA"/>
</dbReference>
<gene>
    <name evidence="1" type="ORF">LCGC14_1909110</name>
</gene>
<evidence type="ECO:0000313" key="1">
    <source>
        <dbReference type="EMBL" id="KKL89992.1"/>
    </source>
</evidence>
<reference evidence="1" key="1">
    <citation type="journal article" date="2015" name="Nature">
        <title>Complex archaea that bridge the gap between prokaryotes and eukaryotes.</title>
        <authorList>
            <person name="Spang A."/>
            <person name="Saw J.H."/>
            <person name="Jorgensen S.L."/>
            <person name="Zaremba-Niedzwiedzka K."/>
            <person name="Martijn J."/>
            <person name="Lind A.E."/>
            <person name="van Eijk R."/>
            <person name="Schleper C."/>
            <person name="Guy L."/>
            <person name="Ettema T.J."/>
        </authorList>
    </citation>
    <scope>NUCLEOTIDE SEQUENCE</scope>
</reference>
<sequence length="77" mass="8874">KETMIKVGIVTEAVNEGAIRTLKKMKTSMVNIRVIVKLEKQINDEMKIYQESINEYIMQNGIKKMGEEEQPIIKSAF</sequence>
<proteinExistence type="predicted"/>
<protein>
    <submittedName>
        <fullName evidence="1">Uncharacterized protein</fullName>
    </submittedName>
</protein>